<gene>
    <name evidence="1" type="ORF">GMARGA_LOCUS44901</name>
</gene>
<feature type="non-terminal residue" evidence="1">
    <location>
        <position position="86"/>
    </location>
</feature>
<organism evidence="1 2">
    <name type="scientific">Gigaspora margarita</name>
    <dbReference type="NCBI Taxonomy" id="4874"/>
    <lineage>
        <taxon>Eukaryota</taxon>
        <taxon>Fungi</taxon>
        <taxon>Fungi incertae sedis</taxon>
        <taxon>Mucoromycota</taxon>
        <taxon>Glomeromycotina</taxon>
        <taxon>Glomeromycetes</taxon>
        <taxon>Diversisporales</taxon>
        <taxon>Gigasporaceae</taxon>
        <taxon>Gigaspora</taxon>
    </lineage>
</organism>
<feature type="non-terminal residue" evidence="1">
    <location>
        <position position="1"/>
    </location>
</feature>
<keyword evidence="2" id="KW-1185">Reference proteome</keyword>
<proteinExistence type="predicted"/>
<dbReference type="EMBL" id="CAJVQB010155985">
    <property type="protein sequence ID" value="CAG8856080.1"/>
    <property type="molecule type" value="Genomic_DNA"/>
</dbReference>
<comment type="caution">
    <text evidence="1">The sequence shown here is derived from an EMBL/GenBank/DDBJ whole genome shotgun (WGS) entry which is preliminary data.</text>
</comment>
<dbReference type="Proteomes" id="UP000789901">
    <property type="component" value="Unassembled WGS sequence"/>
</dbReference>
<evidence type="ECO:0000313" key="2">
    <source>
        <dbReference type="Proteomes" id="UP000789901"/>
    </source>
</evidence>
<evidence type="ECO:0000313" key="1">
    <source>
        <dbReference type="EMBL" id="CAG8856080.1"/>
    </source>
</evidence>
<reference evidence="1 2" key="1">
    <citation type="submission" date="2021-06" db="EMBL/GenBank/DDBJ databases">
        <authorList>
            <person name="Kallberg Y."/>
            <person name="Tangrot J."/>
            <person name="Rosling A."/>
        </authorList>
    </citation>
    <scope>NUCLEOTIDE SEQUENCE [LARGE SCALE GENOMIC DNA]</scope>
    <source>
        <strain evidence="1 2">120-4 pot B 10/14</strain>
    </source>
</reference>
<sequence length="86" mass="10201">FDKGFKLQKLNIIQALNQTFQNMYRYHDKYWNKMMQELISNSNEKCFIKDIIDKNLSLNHPLETIYDDLIVTTSSGLNIVKLTIML</sequence>
<accession>A0ABN7XNI8</accession>
<name>A0ABN7XNI8_GIGMA</name>
<protein>
    <submittedName>
        <fullName evidence="1">33331_t:CDS:1</fullName>
    </submittedName>
</protein>